<dbReference type="AlphaFoldDB" id="A0A8J2LVD3"/>
<feature type="region of interest" description="Disordered" evidence="11">
    <location>
        <begin position="325"/>
        <end position="381"/>
    </location>
</feature>
<dbReference type="InterPro" id="IPR017452">
    <property type="entry name" value="GPCR_Rhodpsn_7TM"/>
</dbReference>
<comment type="caution">
    <text evidence="14">The sequence shown here is derived from an EMBL/GenBank/DDBJ whole genome shotgun (WGS) entry which is preliminary data.</text>
</comment>
<evidence type="ECO:0000256" key="1">
    <source>
        <dbReference type="ARBA" id="ARBA00004651"/>
    </source>
</evidence>
<protein>
    <recommendedName>
        <fullName evidence="13">G-protein coupled receptors family 1 profile domain-containing protein</fullName>
    </recommendedName>
</protein>
<evidence type="ECO:0000256" key="8">
    <source>
        <dbReference type="ARBA" id="ARBA00023170"/>
    </source>
</evidence>
<evidence type="ECO:0000256" key="10">
    <source>
        <dbReference type="ARBA" id="ARBA00023224"/>
    </source>
</evidence>
<keyword evidence="8" id="KW-0675">Receptor</keyword>
<evidence type="ECO:0000256" key="5">
    <source>
        <dbReference type="ARBA" id="ARBA00022989"/>
    </source>
</evidence>
<sequence length="381" mass="43522">MLFTFRTLITRSGRASHFQQEGPLLRLRKPMTPTLYLSISLALADTFTSLNLAAGLIVNSLLFCVFNIDITPGGGKCFKLAVEVSRLGAISSTVVHLLALGINHWIGIIRPLHYAAIMTRRAAWVVILLSWFCPMFLIFLYFSIPHRGFLSEKCETTEFLEEFPWRAVYVSSFFVPLLVMSLIYLHIYVIVKKHNQYRLRYQSSQQLQRNVKAVITTVLILGTYIIGWMPAILWYILVCKTCTFRLDQIEKEVAVPVNFVINTLIILKALVNPIIYAARMSDIKTALNKMRYEFLSRCFGNYFHEEPPQDPMERGSLCESRSLRVSSRGSSTGGSRRVAGTTNSLNSTMRSHRTTNNHNFQGNTNGNRNNNQDTLEMMEWK</sequence>
<keyword evidence="10" id="KW-0807">Transducer</keyword>
<evidence type="ECO:0000313" key="15">
    <source>
        <dbReference type="Proteomes" id="UP000708208"/>
    </source>
</evidence>
<feature type="compositionally biased region" description="Polar residues" evidence="11">
    <location>
        <begin position="340"/>
        <end position="349"/>
    </location>
</feature>
<comment type="similarity">
    <text evidence="2">Belongs to the G-protein coupled receptor 1 family.</text>
</comment>
<feature type="transmembrane region" description="Helical" evidence="12">
    <location>
        <begin position="121"/>
        <end position="142"/>
    </location>
</feature>
<keyword evidence="3" id="KW-1003">Cell membrane</keyword>
<dbReference type="PANTHER" id="PTHR24246:SF27">
    <property type="entry name" value="ADENOSINE RECEPTOR, ISOFORM A"/>
    <property type="match status" value="1"/>
</dbReference>
<dbReference type="Pfam" id="PF00001">
    <property type="entry name" value="7tm_1"/>
    <property type="match status" value="1"/>
</dbReference>
<keyword evidence="4 12" id="KW-0812">Transmembrane</keyword>
<dbReference type="PANTHER" id="PTHR24246">
    <property type="entry name" value="OLFACTORY RECEPTOR AND ADENOSINE RECEPTOR"/>
    <property type="match status" value="1"/>
</dbReference>
<keyword evidence="5 12" id="KW-1133">Transmembrane helix</keyword>
<feature type="compositionally biased region" description="Low complexity" evidence="11">
    <location>
        <begin position="325"/>
        <end position="337"/>
    </location>
</feature>
<feature type="compositionally biased region" description="Low complexity" evidence="11">
    <location>
        <begin position="356"/>
        <end position="374"/>
    </location>
</feature>
<evidence type="ECO:0000259" key="13">
    <source>
        <dbReference type="PROSITE" id="PS50262"/>
    </source>
</evidence>
<evidence type="ECO:0000256" key="12">
    <source>
        <dbReference type="SAM" id="Phobius"/>
    </source>
</evidence>
<dbReference type="GO" id="GO:0004930">
    <property type="term" value="F:G protein-coupled receptor activity"/>
    <property type="evidence" value="ECO:0007669"/>
    <property type="project" value="UniProtKB-KW"/>
</dbReference>
<dbReference type="EMBL" id="CAJVCH010571825">
    <property type="protein sequence ID" value="CAG7838616.1"/>
    <property type="molecule type" value="Genomic_DNA"/>
</dbReference>
<dbReference type="OrthoDB" id="9894375at2759"/>
<evidence type="ECO:0000313" key="14">
    <source>
        <dbReference type="EMBL" id="CAG7838616.1"/>
    </source>
</evidence>
<evidence type="ECO:0000256" key="9">
    <source>
        <dbReference type="ARBA" id="ARBA00023180"/>
    </source>
</evidence>
<feature type="transmembrane region" description="Helical" evidence="12">
    <location>
        <begin position="211"/>
        <end position="237"/>
    </location>
</feature>
<proteinExistence type="inferred from homology"/>
<dbReference type="CDD" id="cd00637">
    <property type="entry name" value="7tm_classA_rhodopsin-like"/>
    <property type="match status" value="1"/>
</dbReference>
<keyword evidence="6" id="KW-0297">G-protein coupled receptor</keyword>
<dbReference type="GO" id="GO:0005886">
    <property type="term" value="C:plasma membrane"/>
    <property type="evidence" value="ECO:0007669"/>
    <property type="project" value="UniProtKB-SubCell"/>
</dbReference>
<organism evidence="14 15">
    <name type="scientific">Allacma fusca</name>
    <dbReference type="NCBI Taxonomy" id="39272"/>
    <lineage>
        <taxon>Eukaryota</taxon>
        <taxon>Metazoa</taxon>
        <taxon>Ecdysozoa</taxon>
        <taxon>Arthropoda</taxon>
        <taxon>Hexapoda</taxon>
        <taxon>Collembola</taxon>
        <taxon>Symphypleona</taxon>
        <taxon>Sminthuridae</taxon>
        <taxon>Allacma</taxon>
    </lineage>
</organism>
<keyword evidence="15" id="KW-1185">Reference proteome</keyword>
<feature type="domain" description="G-protein coupled receptors family 1 profile" evidence="13">
    <location>
        <begin position="1"/>
        <end position="276"/>
    </location>
</feature>
<evidence type="ECO:0000256" key="4">
    <source>
        <dbReference type="ARBA" id="ARBA00022692"/>
    </source>
</evidence>
<name>A0A8J2LVD3_9HEXA</name>
<evidence type="ECO:0000256" key="11">
    <source>
        <dbReference type="SAM" id="MobiDB-lite"/>
    </source>
</evidence>
<dbReference type="InterPro" id="IPR000276">
    <property type="entry name" value="GPCR_Rhodpsn"/>
</dbReference>
<dbReference type="PROSITE" id="PS50262">
    <property type="entry name" value="G_PROTEIN_RECEP_F1_2"/>
    <property type="match status" value="1"/>
</dbReference>
<evidence type="ECO:0000256" key="6">
    <source>
        <dbReference type="ARBA" id="ARBA00023040"/>
    </source>
</evidence>
<feature type="transmembrane region" description="Helical" evidence="12">
    <location>
        <begin position="167"/>
        <end position="191"/>
    </location>
</feature>
<dbReference type="Proteomes" id="UP000708208">
    <property type="component" value="Unassembled WGS sequence"/>
</dbReference>
<keyword evidence="7 12" id="KW-0472">Membrane</keyword>
<evidence type="ECO:0000256" key="2">
    <source>
        <dbReference type="ARBA" id="ARBA00010663"/>
    </source>
</evidence>
<comment type="subcellular location">
    <subcellularLocation>
        <location evidence="1">Cell membrane</location>
        <topology evidence="1">Multi-pass membrane protein</topology>
    </subcellularLocation>
</comment>
<evidence type="ECO:0000256" key="3">
    <source>
        <dbReference type="ARBA" id="ARBA00022475"/>
    </source>
</evidence>
<feature type="transmembrane region" description="Helical" evidence="12">
    <location>
        <begin position="35"/>
        <end position="68"/>
    </location>
</feature>
<evidence type="ECO:0000256" key="7">
    <source>
        <dbReference type="ARBA" id="ARBA00023136"/>
    </source>
</evidence>
<accession>A0A8J2LVD3</accession>
<feature type="transmembrane region" description="Helical" evidence="12">
    <location>
        <begin position="88"/>
        <end position="109"/>
    </location>
</feature>
<gene>
    <name evidence="14" type="ORF">AFUS01_LOCUS47566</name>
</gene>
<dbReference type="SUPFAM" id="SSF81321">
    <property type="entry name" value="Family A G protein-coupled receptor-like"/>
    <property type="match status" value="1"/>
</dbReference>
<feature type="transmembrane region" description="Helical" evidence="12">
    <location>
        <begin position="257"/>
        <end position="278"/>
    </location>
</feature>
<reference evidence="14" key="1">
    <citation type="submission" date="2021-06" db="EMBL/GenBank/DDBJ databases">
        <authorList>
            <person name="Hodson N. C."/>
            <person name="Mongue J. A."/>
            <person name="Jaron S. K."/>
        </authorList>
    </citation>
    <scope>NUCLEOTIDE SEQUENCE</scope>
</reference>
<keyword evidence="9" id="KW-0325">Glycoprotein</keyword>